<evidence type="ECO:0000313" key="4">
    <source>
        <dbReference type="Proteomes" id="UP000606274"/>
    </source>
</evidence>
<accession>A0A8T0B049</accession>
<protein>
    <recommendedName>
        <fullName evidence="5">Linker for activation of T-cells family member 2</fullName>
    </recommendedName>
</protein>
<evidence type="ECO:0008006" key="5">
    <source>
        <dbReference type="Google" id="ProtNLM"/>
    </source>
</evidence>
<keyword evidence="2" id="KW-0812">Transmembrane</keyword>
<feature type="transmembrane region" description="Helical" evidence="2">
    <location>
        <begin position="59"/>
        <end position="81"/>
    </location>
</feature>
<evidence type="ECO:0000313" key="3">
    <source>
        <dbReference type="EMBL" id="KAF7697106.1"/>
    </source>
</evidence>
<keyword evidence="2" id="KW-1133">Transmembrane helix</keyword>
<feature type="transmembrane region" description="Helical" evidence="2">
    <location>
        <begin position="6"/>
        <end position="28"/>
    </location>
</feature>
<reference evidence="3" key="1">
    <citation type="submission" date="2020-08" db="EMBL/GenBank/DDBJ databases">
        <title>Chromosome-level assembly of Southern catfish (Silurus meridionalis) provides insights into visual adaptation to the nocturnal and benthic lifestyles.</title>
        <authorList>
            <person name="Zhang Y."/>
            <person name="Wang D."/>
            <person name="Peng Z."/>
        </authorList>
    </citation>
    <scope>NUCLEOTIDE SEQUENCE</scope>
    <source>
        <strain evidence="3">SWU-2019-XX</strain>
        <tissue evidence="3">Muscle</tissue>
    </source>
</reference>
<feature type="region of interest" description="Disordered" evidence="1">
    <location>
        <begin position="155"/>
        <end position="226"/>
    </location>
</feature>
<dbReference type="EMBL" id="JABFDY010000015">
    <property type="protein sequence ID" value="KAF7697106.1"/>
    <property type="molecule type" value="Genomic_DNA"/>
</dbReference>
<gene>
    <name evidence="3" type="ORF">HF521_005524</name>
</gene>
<dbReference type="AlphaFoldDB" id="A0A8T0B049"/>
<name>A0A8T0B049_SILME</name>
<keyword evidence="4" id="KW-1185">Reference proteome</keyword>
<evidence type="ECO:0000256" key="1">
    <source>
        <dbReference type="SAM" id="MobiDB-lite"/>
    </source>
</evidence>
<comment type="caution">
    <text evidence="3">The sequence shown here is derived from an EMBL/GenBank/DDBJ whole genome shotgun (WGS) entry which is preliminary data.</text>
</comment>
<dbReference type="Proteomes" id="UP000606274">
    <property type="component" value="Unassembled WGS sequence"/>
</dbReference>
<sequence>MIEITSQQGVVLALLSVSAVGFICALCIRCRKKSSECHTTHTFHVSINMHHYSYRNIKIYIYLYIYIYIYMYICIFFAVIVQENNQLYVPQVFQREGSRFAVTRSKTVMKTNQINPNQCASSGDFAHASNSRLTSAIQEAGDSYQNIPKSISGSMEPTYVNPIATPPHKNSALDDDDGDYANIFRTQDVEHDSDSYDYENTDFLQNSKNDDDDEPDYVNADAPNTN</sequence>
<organism evidence="3 4">
    <name type="scientific">Silurus meridionalis</name>
    <name type="common">Southern catfish</name>
    <name type="synonym">Silurus soldatovi meridionalis</name>
    <dbReference type="NCBI Taxonomy" id="175797"/>
    <lineage>
        <taxon>Eukaryota</taxon>
        <taxon>Metazoa</taxon>
        <taxon>Chordata</taxon>
        <taxon>Craniata</taxon>
        <taxon>Vertebrata</taxon>
        <taxon>Euteleostomi</taxon>
        <taxon>Actinopterygii</taxon>
        <taxon>Neopterygii</taxon>
        <taxon>Teleostei</taxon>
        <taxon>Ostariophysi</taxon>
        <taxon>Siluriformes</taxon>
        <taxon>Siluridae</taxon>
        <taxon>Silurus</taxon>
    </lineage>
</organism>
<proteinExistence type="predicted"/>
<evidence type="ECO:0000256" key="2">
    <source>
        <dbReference type="SAM" id="Phobius"/>
    </source>
</evidence>
<keyword evidence="2" id="KW-0472">Membrane</keyword>